<dbReference type="PANTHER" id="PTHR47751:SF1">
    <property type="entry name" value="SUPERFAMILY HYDROLASE, PUTATIVE (AFU_ORTHOLOGUE AFUA_2G16580)-RELATED"/>
    <property type="match status" value="1"/>
</dbReference>
<gene>
    <name evidence="1" type="ORF">ABEU19_004784</name>
</gene>
<dbReference type="GO" id="GO:0016787">
    <property type="term" value="F:hydrolase activity"/>
    <property type="evidence" value="ECO:0007669"/>
    <property type="project" value="UniProtKB-KW"/>
</dbReference>
<dbReference type="InterPro" id="IPR051411">
    <property type="entry name" value="Polyketide_trans_af380"/>
</dbReference>
<evidence type="ECO:0000313" key="2">
    <source>
        <dbReference type="Proteomes" id="UP001629744"/>
    </source>
</evidence>
<reference evidence="1 2" key="1">
    <citation type="submission" date="2023-11" db="EMBL/GenBank/DDBJ databases">
        <authorList>
            <person name="Val-Calvo J."/>
            <person name="Scortti M."/>
            <person name="Vazquez-Boland J."/>
        </authorList>
    </citation>
    <scope>NUCLEOTIDE SEQUENCE [LARGE SCALE GENOMIC DNA]</scope>
    <source>
        <strain evidence="1 2">DSM 46662</strain>
    </source>
</reference>
<proteinExistence type="predicted"/>
<dbReference type="PANTHER" id="PTHR47751">
    <property type="entry name" value="SUPERFAMILY HYDROLASE, PUTATIVE (AFU_ORTHOLOGUE AFUA_2G16580)-RELATED"/>
    <property type="match status" value="1"/>
</dbReference>
<comment type="caution">
    <text evidence="1">The sequence shown here is derived from an EMBL/GenBank/DDBJ whole genome shotgun (WGS) entry which is preliminary data.</text>
</comment>
<dbReference type="SUPFAM" id="SSF53474">
    <property type="entry name" value="alpha/beta-Hydrolases"/>
    <property type="match status" value="1"/>
</dbReference>
<keyword evidence="2" id="KW-1185">Reference proteome</keyword>
<protein>
    <submittedName>
        <fullName evidence="1">Alpha/beta hydrolase</fullName>
    </submittedName>
</protein>
<dbReference type="RefSeq" id="WP_348612052.1">
    <property type="nucleotide sequence ID" value="NZ_CP157276.1"/>
</dbReference>
<dbReference type="InterPro" id="IPR029058">
    <property type="entry name" value="AB_hydrolase_fold"/>
</dbReference>
<evidence type="ECO:0000313" key="1">
    <source>
        <dbReference type="EMBL" id="MFM1731224.1"/>
    </source>
</evidence>
<organism evidence="1 2">
    <name type="scientific">Prescottella soli</name>
    <dbReference type="NCBI Taxonomy" id="1543852"/>
    <lineage>
        <taxon>Bacteria</taxon>
        <taxon>Bacillati</taxon>
        <taxon>Actinomycetota</taxon>
        <taxon>Actinomycetes</taxon>
        <taxon>Mycobacteriales</taxon>
        <taxon>Nocardiaceae</taxon>
        <taxon>Prescottella</taxon>
    </lineage>
</organism>
<sequence>MKAAVSFLTTHSDVDPDRIGALGICASGGYAITAAATDHRVRAVATVSAVDIGRQFRMGADGTQDPNIIRDLLDNAAAARSAEARGESSPGLSLFPDSAEQALALGGRHGLEGFEYYRTDRARHPRSARTFTWPSIDKIASFDAFGVVDLIAPRPLLMVVGHEAVTAWMSIAAFQNAQYPKELHWIEGASHNDLYDIEQYVRPAVEQLTTFFSHRLRQLSSTPAPMAAR</sequence>
<dbReference type="Proteomes" id="UP001629744">
    <property type="component" value="Unassembled WGS sequence"/>
</dbReference>
<accession>A0ABW9G140</accession>
<dbReference type="EMBL" id="JBDLNU010000007">
    <property type="protein sequence ID" value="MFM1731224.1"/>
    <property type="molecule type" value="Genomic_DNA"/>
</dbReference>
<keyword evidence="1" id="KW-0378">Hydrolase</keyword>
<name>A0ABW9G140_9NOCA</name>
<dbReference type="Gene3D" id="3.40.50.1820">
    <property type="entry name" value="alpha/beta hydrolase"/>
    <property type="match status" value="1"/>
</dbReference>